<dbReference type="VEuPathDB" id="ToxoDB:cyc_09121"/>
<dbReference type="InParanoid" id="A0A1D3D322"/>
<gene>
    <name evidence="1" type="ORF">cyc_09121</name>
</gene>
<dbReference type="EMBL" id="JROU02000953">
    <property type="protein sequence ID" value="OEH77849.1"/>
    <property type="molecule type" value="Genomic_DNA"/>
</dbReference>
<dbReference type="Proteomes" id="UP000095192">
    <property type="component" value="Unassembled WGS sequence"/>
</dbReference>
<evidence type="ECO:0000313" key="1">
    <source>
        <dbReference type="EMBL" id="OEH77849.1"/>
    </source>
</evidence>
<evidence type="ECO:0000313" key="2">
    <source>
        <dbReference type="Proteomes" id="UP000095192"/>
    </source>
</evidence>
<dbReference type="AlphaFoldDB" id="A0A1D3D322"/>
<reference evidence="1 2" key="1">
    <citation type="journal article" date="2016" name="BMC Genomics">
        <title>Comparative genomics reveals Cyclospora cayetanensis possesses coccidia-like metabolism and invasion components but unique surface antigens.</title>
        <authorList>
            <person name="Liu S."/>
            <person name="Wang L."/>
            <person name="Zheng H."/>
            <person name="Xu Z."/>
            <person name="Roellig D.M."/>
            <person name="Li N."/>
            <person name="Frace M.A."/>
            <person name="Tang K."/>
            <person name="Arrowood M.J."/>
            <person name="Moss D.M."/>
            <person name="Zhang L."/>
            <person name="Feng Y."/>
            <person name="Xiao L."/>
        </authorList>
    </citation>
    <scope>NUCLEOTIDE SEQUENCE [LARGE SCALE GENOMIC DNA]</scope>
    <source>
        <strain evidence="1 2">CHN_HEN01</strain>
    </source>
</reference>
<organism evidence="1 2">
    <name type="scientific">Cyclospora cayetanensis</name>
    <dbReference type="NCBI Taxonomy" id="88456"/>
    <lineage>
        <taxon>Eukaryota</taxon>
        <taxon>Sar</taxon>
        <taxon>Alveolata</taxon>
        <taxon>Apicomplexa</taxon>
        <taxon>Conoidasida</taxon>
        <taxon>Coccidia</taxon>
        <taxon>Eucoccidiorida</taxon>
        <taxon>Eimeriorina</taxon>
        <taxon>Eimeriidae</taxon>
        <taxon>Cyclospora</taxon>
    </lineage>
</organism>
<feature type="non-terminal residue" evidence="1">
    <location>
        <position position="1"/>
    </location>
</feature>
<name>A0A1D3D322_9EIME</name>
<proteinExistence type="predicted"/>
<protein>
    <submittedName>
        <fullName evidence="1">Heat repeat family related protein</fullName>
    </submittedName>
</protein>
<accession>A0A1D3D322</accession>
<comment type="caution">
    <text evidence="1">The sequence shown here is derived from an EMBL/GenBank/DDBJ whole genome shotgun (WGS) entry which is preliminary data.</text>
</comment>
<sequence length="101" mass="11126">LAAAATVGLLLRPLPSASRHQLVTRLLRHVQAQGDDQRHLKWTRFEGVWGSLAAACASSGNRFSIRLTVAQQLQHLFALKDRSLRGPLLSLAFSYASPHPF</sequence>
<keyword evidence="2" id="KW-1185">Reference proteome</keyword>